<evidence type="ECO:0000313" key="4">
    <source>
        <dbReference type="Proteomes" id="UP000184041"/>
    </source>
</evidence>
<dbReference type="EMBL" id="FQUS01000007">
    <property type="protein sequence ID" value="SHF34199.1"/>
    <property type="molecule type" value="Genomic_DNA"/>
</dbReference>
<dbReference type="Gene3D" id="2.60.120.560">
    <property type="entry name" value="Exo-inulinase, domain 1"/>
    <property type="match status" value="1"/>
</dbReference>
<sequence length="235" mass="26975">MKYFLPAVLGMILLFASPLHAQFPEPPKDEDAGFEQILTRETFDHWEGDRDYWRFEDGKLIGEVTEGNLLDENTFFIWKEKVKDFELKVEYRVSAEGNSGINYRSEKVEGIPHALKGYQADADGPNRWSGQLYEERGREFLALRGQVTHVGEDDKPREIGSVGQEEELVAVVNDGWNEYHLVVRGNTLIHMLNGQVMSVAIDDGESRAKEGWLGVQIHRGPPMKVEFRNFRFKAF</sequence>
<dbReference type="Proteomes" id="UP000184041">
    <property type="component" value="Unassembled WGS sequence"/>
</dbReference>
<accession>A0A1M5AVC2</accession>
<dbReference type="RefSeq" id="WP_170864336.1">
    <property type="nucleotide sequence ID" value="NZ_FQUS01000007.1"/>
</dbReference>
<feature type="domain" description="3-keto-alpha-glucoside-1,2-lyase/3-keto-2-hydroxy-glucal hydratase" evidence="2">
    <location>
        <begin position="41"/>
        <end position="233"/>
    </location>
</feature>
<protein>
    <recommendedName>
        <fullName evidence="2">3-keto-alpha-glucoside-1,2-lyase/3-keto-2-hydroxy-glucal hydratase domain-containing protein</fullName>
    </recommendedName>
</protein>
<feature type="chain" id="PRO_5012725368" description="3-keto-alpha-glucoside-1,2-lyase/3-keto-2-hydroxy-glucal hydratase domain-containing protein" evidence="1">
    <location>
        <begin position="22"/>
        <end position="235"/>
    </location>
</feature>
<keyword evidence="4" id="KW-1185">Reference proteome</keyword>
<dbReference type="Pfam" id="PF06439">
    <property type="entry name" value="3keto-disac_hyd"/>
    <property type="match status" value="1"/>
</dbReference>
<dbReference type="AlphaFoldDB" id="A0A1M5AVC2"/>
<dbReference type="STRING" id="1194090.SAMN05443144_107185"/>
<gene>
    <name evidence="3" type="ORF">SAMN05443144_107185</name>
</gene>
<keyword evidence="1" id="KW-0732">Signal</keyword>
<evidence type="ECO:0000313" key="3">
    <source>
        <dbReference type="EMBL" id="SHF34199.1"/>
    </source>
</evidence>
<name>A0A1M5AVC2_9BACT</name>
<evidence type="ECO:0000256" key="1">
    <source>
        <dbReference type="SAM" id="SignalP"/>
    </source>
</evidence>
<proteinExistence type="predicted"/>
<organism evidence="3 4">
    <name type="scientific">Fodinibius roseus</name>
    <dbReference type="NCBI Taxonomy" id="1194090"/>
    <lineage>
        <taxon>Bacteria</taxon>
        <taxon>Pseudomonadati</taxon>
        <taxon>Balneolota</taxon>
        <taxon>Balneolia</taxon>
        <taxon>Balneolales</taxon>
        <taxon>Balneolaceae</taxon>
        <taxon>Fodinibius</taxon>
    </lineage>
</organism>
<dbReference type="GO" id="GO:0016787">
    <property type="term" value="F:hydrolase activity"/>
    <property type="evidence" value="ECO:0007669"/>
    <property type="project" value="InterPro"/>
</dbReference>
<dbReference type="InterPro" id="IPR010496">
    <property type="entry name" value="AL/BT2_dom"/>
</dbReference>
<evidence type="ECO:0000259" key="2">
    <source>
        <dbReference type="Pfam" id="PF06439"/>
    </source>
</evidence>
<feature type="signal peptide" evidence="1">
    <location>
        <begin position="1"/>
        <end position="21"/>
    </location>
</feature>
<reference evidence="3 4" key="1">
    <citation type="submission" date="2016-11" db="EMBL/GenBank/DDBJ databases">
        <authorList>
            <person name="Jaros S."/>
            <person name="Januszkiewicz K."/>
            <person name="Wedrychowicz H."/>
        </authorList>
    </citation>
    <scope>NUCLEOTIDE SEQUENCE [LARGE SCALE GENOMIC DNA]</scope>
    <source>
        <strain evidence="3 4">DSM 21986</strain>
    </source>
</reference>